<dbReference type="Gene3D" id="1.10.287.130">
    <property type="match status" value="1"/>
</dbReference>
<evidence type="ECO:0008006" key="3">
    <source>
        <dbReference type="Google" id="ProtNLM"/>
    </source>
</evidence>
<sequence>MRMLHMSLKHDKPLISGYVEAIEDKIAEGEKANRNLDIILDETKQMSSLVYSMLDLPVLDQGNHQTDYVW</sequence>
<keyword evidence="2" id="KW-1185">Reference proteome</keyword>
<dbReference type="Proteomes" id="UP000001626">
    <property type="component" value="Chromosome"/>
</dbReference>
<name>D9TLZ0_THETC</name>
<gene>
    <name evidence="1" type="ordered locus">Tthe_0824</name>
</gene>
<evidence type="ECO:0000313" key="2">
    <source>
        <dbReference type="Proteomes" id="UP000001626"/>
    </source>
</evidence>
<dbReference type="EMBL" id="CP002171">
    <property type="protein sequence ID" value="ADL68370.1"/>
    <property type="molecule type" value="Genomic_DNA"/>
</dbReference>
<proteinExistence type="predicted"/>
<protein>
    <recommendedName>
        <fullName evidence="3">Histidine kinase</fullName>
    </recommendedName>
</protein>
<organism evidence="1 2">
    <name type="scientific">Thermoanaerobacterium thermosaccharolyticum (strain ATCC 7956 / DSM 571 / NCIMB 9385 / NCA 3814 / NCTC 13789 / WDCM 00135 / 2032)</name>
    <name type="common">Clostridium thermosaccharolyticum</name>
    <dbReference type="NCBI Taxonomy" id="580327"/>
    <lineage>
        <taxon>Bacteria</taxon>
        <taxon>Bacillati</taxon>
        <taxon>Bacillota</taxon>
        <taxon>Clostridia</taxon>
        <taxon>Thermoanaerobacterales</taxon>
        <taxon>Thermoanaerobacteraceae</taxon>
        <taxon>Thermoanaerobacterium</taxon>
    </lineage>
</organism>
<accession>D9TLZ0</accession>
<dbReference type="HOGENOM" id="CLU_2756539_0_0_9"/>
<reference evidence="1 2" key="1">
    <citation type="submission" date="2010-08" db="EMBL/GenBank/DDBJ databases">
        <title>Complete sequence of Thermoanaerobacterium thermosaccharolyticum DSM 571.</title>
        <authorList>
            <consortium name="US DOE Joint Genome Institute"/>
            <person name="Lucas S."/>
            <person name="Copeland A."/>
            <person name="Lapidus A."/>
            <person name="Cheng J.-F."/>
            <person name="Bruce D."/>
            <person name="Goodwin L."/>
            <person name="Pitluck S."/>
            <person name="Teshima H."/>
            <person name="Detter J.C."/>
            <person name="Han C."/>
            <person name="Tapia R."/>
            <person name="Land M."/>
            <person name="Hauser L."/>
            <person name="Chang Y.-J."/>
            <person name="Jeffries C."/>
            <person name="Kyrpides N."/>
            <person name="Ivanova N."/>
            <person name="Mikhailova N."/>
            <person name="Hemme C.L."/>
            <person name="Woyke T."/>
        </authorList>
    </citation>
    <scope>NUCLEOTIDE SEQUENCE [LARGE SCALE GENOMIC DNA]</scope>
    <source>
        <strain evidence="2">ATCC 7956 / DSM 571 / NCIMB 9385 / NCA 3814 / NCTC 13789 / WDCM 00135 / 2032</strain>
    </source>
</reference>
<evidence type="ECO:0000313" key="1">
    <source>
        <dbReference type="EMBL" id="ADL68370.1"/>
    </source>
</evidence>
<dbReference type="KEGG" id="ttm:Tthe_0824"/>
<dbReference type="AlphaFoldDB" id="D9TLZ0"/>